<dbReference type="PANTHER" id="PTHR43542:SF1">
    <property type="entry name" value="METHYLTRANSFERASE"/>
    <property type="match status" value="1"/>
</dbReference>
<dbReference type="RefSeq" id="WP_019225657.1">
    <property type="nucleotide sequence ID" value="NZ_CP046996.1"/>
</dbReference>
<sequence>MRIISGQWKGRNLKTVKGMDTRPTSDKVKGAIFNILAGKVMNARVLDLFAGTGNLSFEALSRGARHAVLVEKDTSALETIRKNAEILGAAPRTSILRMDAMNFFKQAVQERFDLIFLDPPYRRGLADMALAYLQTHTVLNPSGVIIIETSSDETIDDAIDPLEIRLTREYGDTRLWFIQNKEEHEEG</sequence>
<dbReference type="EMBL" id="CP046996">
    <property type="protein sequence ID" value="QHA00145.1"/>
    <property type="molecule type" value="Genomic_DNA"/>
</dbReference>
<dbReference type="CDD" id="cd02440">
    <property type="entry name" value="AdoMet_MTases"/>
    <property type="match status" value="1"/>
</dbReference>
<evidence type="ECO:0000256" key="1">
    <source>
        <dbReference type="ARBA" id="ARBA00022603"/>
    </source>
</evidence>
<dbReference type="Pfam" id="PF03602">
    <property type="entry name" value="Cons_hypoth95"/>
    <property type="match status" value="1"/>
</dbReference>
<dbReference type="PANTHER" id="PTHR43542">
    <property type="entry name" value="METHYLTRANSFERASE"/>
    <property type="match status" value="1"/>
</dbReference>
<dbReference type="InterPro" id="IPR029063">
    <property type="entry name" value="SAM-dependent_MTases_sf"/>
</dbReference>
<dbReference type="NCBIfam" id="TIGR00095">
    <property type="entry name" value="16S rRNA (guanine(966)-N(2))-methyltransferase RsmD"/>
    <property type="match status" value="1"/>
</dbReference>
<dbReference type="PIRSF" id="PIRSF004553">
    <property type="entry name" value="CHP00095"/>
    <property type="match status" value="1"/>
</dbReference>
<dbReference type="PROSITE" id="PS00092">
    <property type="entry name" value="N6_MTASE"/>
    <property type="match status" value="1"/>
</dbReference>
<keyword evidence="1 3" id="KW-0489">Methyltransferase</keyword>
<dbReference type="InterPro" id="IPR004398">
    <property type="entry name" value="RNA_MeTrfase_RsmD"/>
</dbReference>
<reference evidence="3 4" key="1">
    <citation type="submission" date="2019-12" db="EMBL/GenBank/DDBJ databases">
        <title>Sequence classification of anaerobic respiratory reductive dehalogenases: First we see many, then we see few.</title>
        <authorList>
            <person name="Molenda O."/>
            <person name="Puentes Jacome L.A."/>
            <person name="Cao X."/>
            <person name="Nesbo C.L."/>
            <person name="Tang S."/>
            <person name="Morson N."/>
            <person name="Patron J."/>
            <person name="Lomheim L."/>
            <person name="Wishart D.S."/>
            <person name="Edwards E.A."/>
        </authorList>
    </citation>
    <scope>NUCLEOTIDE SEQUENCE [LARGE SCALE GENOMIC DNA]</scope>
    <source>
        <strain evidence="3 4">12DCA</strain>
    </source>
</reference>
<proteinExistence type="predicted"/>
<gene>
    <name evidence="3" type="primary">rsmD</name>
    <name evidence="3" type="ORF">GQ588_05530</name>
</gene>
<dbReference type="AlphaFoldDB" id="A0A857DIH9"/>
<dbReference type="GO" id="GO:0052913">
    <property type="term" value="F:16S rRNA (guanine(966)-N(2))-methyltransferase activity"/>
    <property type="evidence" value="ECO:0007669"/>
    <property type="project" value="UniProtKB-EC"/>
</dbReference>
<dbReference type="Proteomes" id="UP000430508">
    <property type="component" value="Chromosome"/>
</dbReference>
<dbReference type="Gene3D" id="3.40.50.150">
    <property type="entry name" value="Vaccinia Virus protein VP39"/>
    <property type="match status" value="1"/>
</dbReference>
<organism evidence="3 4">
    <name type="scientific">Dehalobacter restrictus</name>
    <dbReference type="NCBI Taxonomy" id="55583"/>
    <lineage>
        <taxon>Bacteria</taxon>
        <taxon>Bacillati</taxon>
        <taxon>Bacillota</taxon>
        <taxon>Clostridia</taxon>
        <taxon>Eubacteriales</taxon>
        <taxon>Desulfitobacteriaceae</taxon>
        <taxon>Dehalobacter</taxon>
    </lineage>
</organism>
<evidence type="ECO:0000313" key="3">
    <source>
        <dbReference type="EMBL" id="QHA00145.1"/>
    </source>
</evidence>
<dbReference type="EC" id="2.1.1.171" evidence="3"/>
<dbReference type="GO" id="GO:0003676">
    <property type="term" value="F:nucleic acid binding"/>
    <property type="evidence" value="ECO:0007669"/>
    <property type="project" value="InterPro"/>
</dbReference>
<accession>A0A857DIH9</accession>
<dbReference type="InterPro" id="IPR002052">
    <property type="entry name" value="DNA_methylase_N6_adenine_CS"/>
</dbReference>
<name>A0A857DIH9_9FIRM</name>
<protein>
    <submittedName>
        <fullName evidence="3">16S rRNA (Guanine(966)-N(2))-methyltransferase RsmD</fullName>
        <ecNumber evidence="3">2.1.1.171</ecNumber>
    </submittedName>
</protein>
<evidence type="ECO:0000313" key="4">
    <source>
        <dbReference type="Proteomes" id="UP000430508"/>
    </source>
</evidence>
<keyword evidence="2 3" id="KW-0808">Transferase</keyword>
<dbReference type="SUPFAM" id="SSF53335">
    <property type="entry name" value="S-adenosyl-L-methionine-dependent methyltransferases"/>
    <property type="match status" value="1"/>
</dbReference>
<evidence type="ECO:0000256" key="2">
    <source>
        <dbReference type="ARBA" id="ARBA00022679"/>
    </source>
</evidence>